<keyword evidence="2" id="KW-1185">Reference proteome</keyword>
<dbReference type="SUPFAM" id="SSF48371">
    <property type="entry name" value="ARM repeat"/>
    <property type="match status" value="1"/>
</dbReference>
<dbReference type="PANTHER" id="PTHR12697:SF5">
    <property type="entry name" value="DEOXYHYPUSINE HYDROXYLASE"/>
    <property type="match status" value="1"/>
</dbReference>
<proteinExistence type="predicted"/>
<dbReference type="Proteomes" id="UP001302020">
    <property type="component" value="Chromosome"/>
</dbReference>
<sequence>MPLIPSRAALPTDSGTDYADLLAQLAADSAAQRRTAARELQAHRDAAAALVAQLQNESSPSVREAILLTLAHLRDSVALQGLVDCLRSEDAALRNEAIAAMQQLPEEVAPLMSQLLTDPDSDVRIFAVNILESLRHPEIEEWLLQVIEQDAHSNVCATAVDLLGEVGSARARGPLQRLKQRFPDDPFIRFAADLALQRLEAP</sequence>
<evidence type="ECO:0000313" key="2">
    <source>
        <dbReference type="Proteomes" id="UP001302020"/>
    </source>
</evidence>
<dbReference type="InterPro" id="IPR016024">
    <property type="entry name" value="ARM-type_fold"/>
</dbReference>
<dbReference type="Gene3D" id="1.25.10.10">
    <property type="entry name" value="Leucine-rich Repeat Variant"/>
    <property type="match status" value="1"/>
</dbReference>
<dbReference type="PANTHER" id="PTHR12697">
    <property type="entry name" value="PBS LYASE HEAT-LIKE PROTEIN"/>
    <property type="match status" value="1"/>
</dbReference>
<dbReference type="InterPro" id="IPR011989">
    <property type="entry name" value="ARM-like"/>
</dbReference>
<accession>A0ABZ0JPC3</accession>
<organism evidence="1 2">
    <name type="scientific">Xanthomonas rydalmerensis</name>
    <dbReference type="NCBI Taxonomy" id="3046274"/>
    <lineage>
        <taxon>Bacteria</taxon>
        <taxon>Pseudomonadati</taxon>
        <taxon>Pseudomonadota</taxon>
        <taxon>Gammaproteobacteria</taxon>
        <taxon>Lysobacterales</taxon>
        <taxon>Lysobacteraceae</taxon>
        <taxon>Xanthomonas</taxon>
    </lineage>
</organism>
<reference evidence="1 2" key="1">
    <citation type="submission" date="2023-05" db="EMBL/GenBank/DDBJ databases">
        <title>Xanthomonas rydalmerenesis sp. nov., a novel Xanthomonas species isolated from Fragaria x ananassa.</title>
        <authorList>
            <person name="McKnight D.J.E."/>
            <person name="Wong-Bajracharya J."/>
            <person name="Okoh E.B."/>
            <person name="Snijders F."/>
            <person name="Lidbetter F."/>
            <person name="Webster J."/>
            <person name="Djordjevic S.P."/>
            <person name="Bogema D.R."/>
            <person name="Chapman T.A."/>
        </authorList>
    </citation>
    <scope>NUCLEOTIDE SEQUENCE [LARGE SCALE GENOMIC DNA]</scope>
    <source>
        <strain evidence="1 2">DAR34883</strain>
    </source>
</reference>
<name>A0ABZ0JPC3_9XANT</name>
<dbReference type="EMBL" id="CP126172">
    <property type="protein sequence ID" value="WOS41666.1"/>
    <property type="molecule type" value="Genomic_DNA"/>
</dbReference>
<dbReference type="RefSeq" id="WP_317844634.1">
    <property type="nucleotide sequence ID" value="NZ_CP126170.1"/>
</dbReference>
<dbReference type="Pfam" id="PF13646">
    <property type="entry name" value="HEAT_2"/>
    <property type="match status" value="2"/>
</dbReference>
<gene>
    <name evidence="1" type="ORF">QN243_04160</name>
</gene>
<protein>
    <submittedName>
        <fullName evidence="1">HEAT repeat domain-containing protein</fullName>
    </submittedName>
</protein>
<evidence type="ECO:0000313" key="1">
    <source>
        <dbReference type="EMBL" id="WOS41666.1"/>
    </source>
</evidence>